<dbReference type="AlphaFoldDB" id="A0A4Q7IJI9"/>
<organism evidence="1 2">
    <name type="scientific">Pseudoalteromonas phenolica</name>
    <dbReference type="NCBI Taxonomy" id="161398"/>
    <lineage>
        <taxon>Bacteria</taxon>
        <taxon>Pseudomonadati</taxon>
        <taxon>Pseudomonadota</taxon>
        <taxon>Gammaproteobacteria</taxon>
        <taxon>Alteromonadales</taxon>
        <taxon>Pseudoalteromonadaceae</taxon>
        <taxon>Pseudoalteromonas</taxon>
    </lineage>
</organism>
<sequence length="269" mass="30034">MQKLSVLGIGILFSSACSFTPQLAPELSVPNKPLLKKEIVFLTYNAEQSPLKIKSVQLPAHPIHQSDKVRIDSKSLQLTGEQKHNLETLLTEKGLIVTDNNNADYVLMVQQFSVNKQPDLELPLIKPQGQTQQKAANLAKANSSIACANSEVKISFRLNHRKSADVVWISQAGLSSHTYINQPVVYKFTQQQIVTNEQNILDFVRKQNTEEARKERFDKVVTIPQYQIGYNTSPLTKVSGICSAQQVSSITSEIETHLITELIAKLKVQ</sequence>
<dbReference type="Proteomes" id="UP000291338">
    <property type="component" value="Unassembled WGS sequence"/>
</dbReference>
<evidence type="ECO:0000313" key="1">
    <source>
        <dbReference type="EMBL" id="RZQ51376.1"/>
    </source>
</evidence>
<dbReference type="RefSeq" id="WP_130257209.1">
    <property type="nucleotide sequence ID" value="NZ_PPSX01000103.1"/>
</dbReference>
<comment type="caution">
    <text evidence="1">The sequence shown here is derived from an EMBL/GenBank/DDBJ whole genome shotgun (WGS) entry which is preliminary data.</text>
</comment>
<protein>
    <recommendedName>
        <fullName evidence="3">Signal peptide-containing protein</fullName>
    </recommendedName>
</protein>
<gene>
    <name evidence="1" type="ORF">C1E23_19820</name>
</gene>
<proteinExistence type="predicted"/>
<accession>A0A4Q7IJI9</accession>
<evidence type="ECO:0008006" key="3">
    <source>
        <dbReference type="Google" id="ProtNLM"/>
    </source>
</evidence>
<dbReference type="PROSITE" id="PS51257">
    <property type="entry name" value="PROKAR_LIPOPROTEIN"/>
    <property type="match status" value="1"/>
</dbReference>
<name>A0A4Q7IJI9_9GAMM</name>
<evidence type="ECO:0000313" key="2">
    <source>
        <dbReference type="Proteomes" id="UP000291338"/>
    </source>
</evidence>
<reference evidence="1 2" key="1">
    <citation type="submission" date="2018-01" db="EMBL/GenBank/DDBJ databases">
        <title>Co-occurrence of chitin degradation, pigmentation and bioactivity in marine Pseudoalteromonas.</title>
        <authorList>
            <person name="Paulsen S."/>
            <person name="Gram L."/>
            <person name="Machado H."/>
        </authorList>
    </citation>
    <scope>NUCLEOTIDE SEQUENCE [LARGE SCALE GENOMIC DNA]</scope>
    <source>
        <strain evidence="1 2">S3898</strain>
    </source>
</reference>
<dbReference type="EMBL" id="PPSX01000103">
    <property type="protein sequence ID" value="RZQ51376.1"/>
    <property type="molecule type" value="Genomic_DNA"/>
</dbReference>